<dbReference type="GO" id="GO:0010997">
    <property type="term" value="F:anaphase-promoting complex binding"/>
    <property type="evidence" value="ECO:0007669"/>
    <property type="project" value="InterPro"/>
</dbReference>
<dbReference type="PANTHER" id="PTHR19918">
    <property type="entry name" value="CELL DIVISION CYCLE 20 CDC20 FIZZY -RELATED"/>
    <property type="match status" value="1"/>
</dbReference>
<feature type="region of interest" description="Disordered" evidence="6">
    <location>
        <begin position="1"/>
        <end position="37"/>
    </location>
</feature>
<dbReference type="GO" id="GO:1990757">
    <property type="term" value="F:ubiquitin ligase activator activity"/>
    <property type="evidence" value="ECO:0007669"/>
    <property type="project" value="TreeGrafter"/>
</dbReference>
<keyword evidence="4" id="KW-0498">Mitosis</keyword>
<dbReference type="EMBL" id="CAJVPS010045161">
    <property type="protein sequence ID" value="CAG8758872.1"/>
    <property type="molecule type" value="Genomic_DNA"/>
</dbReference>
<keyword evidence="1" id="KW-0853">WD repeat</keyword>
<keyword evidence="3" id="KW-0677">Repeat</keyword>
<evidence type="ECO:0000256" key="6">
    <source>
        <dbReference type="SAM" id="MobiDB-lite"/>
    </source>
</evidence>
<dbReference type="GO" id="GO:0051301">
    <property type="term" value="P:cell division"/>
    <property type="evidence" value="ECO:0007669"/>
    <property type="project" value="UniProtKB-KW"/>
</dbReference>
<keyword evidence="5" id="KW-0131">Cell cycle</keyword>
<evidence type="ECO:0000256" key="2">
    <source>
        <dbReference type="ARBA" id="ARBA00022618"/>
    </source>
</evidence>
<proteinExistence type="predicted"/>
<sequence length="232" mass="26362">FVKLATPKTPHSLPSPNYISTPLDSSRKRTPNSSRTYRLNVTPIRNRSGKSTISTNSNHTTSSSSILAFPHGVAINNFFKSTKRKSPKSIVRKEVLKLHVVEKDWIGGPAKTPIKKKFKSDRFIPNREIMDETSTQFNITHREPGTDQNINSTDLAYQSELARACGIAIDKRILAFNVNPPPKERADLAQNYNRPLRSSNEIYKSRRILKVPERVLDAPGMKDDYYLNLLDW</sequence>
<evidence type="ECO:0000256" key="5">
    <source>
        <dbReference type="ARBA" id="ARBA00023306"/>
    </source>
</evidence>
<protein>
    <submittedName>
        <fullName evidence="7">6508_t:CDS:1</fullName>
    </submittedName>
</protein>
<dbReference type="Proteomes" id="UP000789508">
    <property type="component" value="Unassembled WGS sequence"/>
</dbReference>
<keyword evidence="8" id="KW-1185">Reference proteome</keyword>
<dbReference type="OrthoDB" id="10263272at2759"/>
<dbReference type="GO" id="GO:0005680">
    <property type="term" value="C:anaphase-promoting complex"/>
    <property type="evidence" value="ECO:0007669"/>
    <property type="project" value="TreeGrafter"/>
</dbReference>
<name>A0A9N9NS53_9GLOM</name>
<organism evidence="7 8">
    <name type="scientific">Ambispora leptoticha</name>
    <dbReference type="NCBI Taxonomy" id="144679"/>
    <lineage>
        <taxon>Eukaryota</taxon>
        <taxon>Fungi</taxon>
        <taxon>Fungi incertae sedis</taxon>
        <taxon>Mucoromycota</taxon>
        <taxon>Glomeromycotina</taxon>
        <taxon>Glomeromycetes</taxon>
        <taxon>Archaeosporales</taxon>
        <taxon>Ambisporaceae</taxon>
        <taxon>Ambispora</taxon>
    </lineage>
</organism>
<gene>
    <name evidence="7" type="ORF">ALEPTO_LOCUS13586</name>
</gene>
<dbReference type="InterPro" id="IPR033010">
    <property type="entry name" value="Cdc20/Fizzy"/>
</dbReference>
<dbReference type="Gene3D" id="2.130.10.10">
    <property type="entry name" value="YVTN repeat-like/Quinoprotein amine dehydrogenase"/>
    <property type="match status" value="1"/>
</dbReference>
<dbReference type="AlphaFoldDB" id="A0A9N9NS53"/>
<feature type="non-terminal residue" evidence="7">
    <location>
        <position position="1"/>
    </location>
</feature>
<dbReference type="GO" id="GO:1905786">
    <property type="term" value="P:positive regulation of anaphase-promoting complex-dependent catabolic process"/>
    <property type="evidence" value="ECO:0007669"/>
    <property type="project" value="TreeGrafter"/>
</dbReference>
<evidence type="ECO:0000313" key="7">
    <source>
        <dbReference type="EMBL" id="CAG8758872.1"/>
    </source>
</evidence>
<feature type="non-terminal residue" evidence="7">
    <location>
        <position position="232"/>
    </location>
</feature>
<evidence type="ECO:0000313" key="8">
    <source>
        <dbReference type="Proteomes" id="UP000789508"/>
    </source>
</evidence>
<comment type="caution">
    <text evidence="7">The sequence shown here is derived from an EMBL/GenBank/DDBJ whole genome shotgun (WGS) entry which is preliminary data.</text>
</comment>
<evidence type="ECO:0000256" key="4">
    <source>
        <dbReference type="ARBA" id="ARBA00022776"/>
    </source>
</evidence>
<dbReference type="GO" id="GO:0031145">
    <property type="term" value="P:anaphase-promoting complex-dependent catabolic process"/>
    <property type="evidence" value="ECO:0007669"/>
    <property type="project" value="TreeGrafter"/>
</dbReference>
<reference evidence="7" key="1">
    <citation type="submission" date="2021-06" db="EMBL/GenBank/DDBJ databases">
        <authorList>
            <person name="Kallberg Y."/>
            <person name="Tangrot J."/>
            <person name="Rosling A."/>
        </authorList>
    </citation>
    <scope>NUCLEOTIDE SEQUENCE</scope>
    <source>
        <strain evidence="7">FL130A</strain>
    </source>
</reference>
<dbReference type="PANTHER" id="PTHR19918:SF8">
    <property type="entry name" value="FI02843P"/>
    <property type="match status" value="1"/>
</dbReference>
<dbReference type="InterPro" id="IPR015943">
    <property type="entry name" value="WD40/YVTN_repeat-like_dom_sf"/>
</dbReference>
<evidence type="ECO:0000256" key="3">
    <source>
        <dbReference type="ARBA" id="ARBA00022737"/>
    </source>
</evidence>
<evidence type="ECO:0000256" key="1">
    <source>
        <dbReference type="ARBA" id="ARBA00022574"/>
    </source>
</evidence>
<accession>A0A9N9NS53</accession>
<feature type="compositionally biased region" description="Polar residues" evidence="6">
    <location>
        <begin position="12"/>
        <end position="24"/>
    </location>
</feature>
<keyword evidence="2" id="KW-0132">Cell division</keyword>